<organism evidence="2 3">
    <name type="scientific">Klebsiella michiganensis</name>
    <dbReference type="NCBI Taxonomy" id="1134687"/>
    <lineage>
        <taxon>Bacteria</taxon>
        <taxon>Pseudomonadati</taxon>
        <taxon>Pseudomonadota</taxon>
        <taxon>Gammaproteobacteria</taxon>
        <taxon>Enterobacterales</taxon>
        <taxon>Enterobacteriaceae</taxon>
        <taxon>Klebsiella/Raoultella group</taxon>
        <taxon>Klebsiella</taxon>
    </lineage>
</organism>
<feature type="transmembrane region" description="Helical" evidence="1">
    <location>
        <begin position="40"/>
        <end position="58"/>
    </location>
</feature>
<keyword evidence="1" id="KW-0472">Membrane</keyword>
<evidence type="ECO:0000313" key="2">
    <source>
        <dbReference type="EMBL" id="PLO73895.1"/>
    </source>
</evidence>
<evidence type="ECO:0000256" key="1">
    <source>
        <dbReference type="SAM" id="Phobius"/>
    </source>
</evidence>
<dbReference type="Proteomes" id="UP000234667">
    <property type="component" value="Unassembled WGS sequence"/>
</dbReference>
<accession>A0A2J5IRL2</accession>
<name>A0A2J5IRL2_9ENTR</name>
<evidence type="ECO:0000313" key="3">
    <source>
        <dbReference type="Proteomes" id="UP000234667"/>
    </source>
</evidence>
<gene>
    <name evidence="2" type="ORF">CWN49_04635</name>
</gene>
<reference evidence="2 3" key="2">
    <citation type="submission" date="2018-01" db="EMBL/GenBank/DDBJ databases">
        <title>Genomic study of Klebsiella pneumoniae.</title>
        <authorList>
            <person name="Yang Y."/>
            <person name="Bicalho R."/>
        </authorList>
    </citation>
    <scope>NUCLEOTIDE SEQUENCE [LARGE SCALE GENOMIC DNA]</scope>
    <source>
        <strain evidence="2 3">A10</strain>
    </source>
</reference>
<dbReference type="AlphaFoldDB" id="A0A2J5IRL2"/>
<dbReference type="EMBL" id="PIDR01000079">
    <property type="protein sequence ID" value="PLO73895.1"/>
    <property type="molecule type" value="Genomic_DNA"/>
</dbReference>
<proteinExistence type="predicted"/>
<keyword evidence="1" id="KW-0812">Transmembrane</keyword>
<feature type="transmembrane region" description="Helical" evidence="1">
    <location>
        <begin position="64"/>
        <end position="88"/>
    </location>
</feature>
<keyword evidence="1" id="KW-1133">Transmembrane helix</keyword>
<sequence>MQPACYPLPLLQNKNRTMPVDLKNMPDVSARPASPKFSRWMMVLMILIGFCIVISRLVTGKNNVLLTVGAPAIMLGGLLFILFVIYLLRAISANARDREREQTILKEVRRGRRALQILAAECCTAHSSANKPFTAIGSNLVKNENVFYPQQSWRGEEDTRLSQIARTGGAKEEQHLQALFRALIRKLAQPLSFLPADKPVMVLLEHSSSISEEEAFALFGDALRQSGIQQSVSTLAGSGAQAIDHWLDHHIRSEAVLLVVSWQYAPLNTSMSAEAISGILLGNRLTQDILPPLAFLHRPEAGEGEPDALHYAITQALDWVPVGAEKPEHLWLSGVDAETEAHAALMKGISATGLKNVDPQMGFHNFNDFLSDPGNASLWLAVAGATQSIQQQPAHHLLISRDQQTGKVWNMVVSPASSTKEGEA</sequence>
<comment type="caution">
    <text evidence="2">The sequence shown here is derived from an EMBL/GenBank/DDBJ whole genome shotgun (WGS) entry which is preliminary data.</text>
</comment>
<reference evidence="2 3" key="1">
    <citation type="submission" date="2017-11" db="EMBL/GenBank/DDBJ databases">
        <authorList>
            <person name="Han C.G."/>
        </authorList>
    </citation>
    <scope>NUCLEOTIDE SEQUENCE [LARGE SCALE GENOMIC DNA]</scope>
    <source>
        <strain evidence="2 3">A10</strain>
    </source>
</reference>
<protein>
    <submittedName>
        <fullName evidence="2">Uncharacterized protein</fullName>
    </submittedName>
</protein>